<name>A0ABD6CBT9_9EURY</name>
<dbReference type="Proteomes" id="UP001597119">
    <property type="component" value="Unassembled WGS sequence"/>
</dbReference>
<sequence>MYNERRRYLKEAAITAVWGLVLGVVFFILSSDPRATWVDALVDIVGPATGLGGGTLFVRTAQRHYERESVEP</sequence>
<keyword evidence="3" id="KW-1185">Reference proteome</keyword>
<dbReference type="RefSeq" id="WP_247372713.1">
    <property type="nucleotide sequence ID" value="NZ_JALLGV010000001.1"/>
</dbReference>
<feature type="transmembrane region" description="Helical" evidence="1">
    <location>
        <begin position="37"/>
        <end position="58"/>
    </location>
</feature>
<evidence type="ECO:0000256" key="1">
    <source>
        <dbReference type="SAM" id="Phobius"/>
    </source>
</evidence>
<evidence type="ECO:0000313" key="2">
    <source>
        <dbReference type="EMBL" id="MFD1587600.1"/>
    </source>
</evidence>
<accession>A0ABD6CBT9</accession>
<proteinExistence type="predicted"/>
<feature type="transmembrane region" description="Helical" evidence="1">
    <location>
        <begin position="12"/>
        <end position="31"/>
    </location>
</feature>
<protein>
    <submittedName>
        <fullName evidence="2">Uncharacterized protein</fullName>
    </submittedName>
</protein>
<keyword evidence="1" id="KW-1133">Transmembrane helix</keyword>
<evidence type="ECO:0000313" key="3">
    <source>
        <dbReference type="Proteomes" id="UP001597119"/>
    </source>
</evidence>
<keyword evidence="1" id="KW-0472">Membrane</keyword>
<reference evidence="2 3" key="1">
    <citation type="journal article" date="2019" name="Int. J. Syst. Evol. Microbiol.">
        <title>The Global Catalogue of Microorganisms (GCM) 10K type strain sequencing project: providing services to taxonomists for standard genome sequencing and annotation.</title>
        <authorList>
            <consortium name="The Broad Institute Genomics Platform"/>
            <consortium name="The Broad Institute Genome Sequencing Center for Infectious Disease"/>
            <person name="Wu L."/>
            <person name="Ma J."/>
        </authorList>
    </citation>
    <scope>NUCLEOTIDE SEQUENCE [LARGE SCALE GENOMIC DNA]</scope>
    <source>
        <strain evidence="2 3">CGMCC 1.12125</strain>
    </source>
</reference>
<organism evidence="2 3">
    <name type="scientific">Halorientalis brevis</name>
    <dbReference type="NCBI Taxonomy" id="1126241"/>
    <lineage>
        <taxon>Archaea</taxon>
        <taxon>Methanobacteriati</taxon>
        <taxon>Methanobacteriota</taxon>
        <taxon>Stenosarchaea group</taxon>
        <taxon>Halobacteria</taxon>
        <taxon>Halobacteriales</taxon>
        <taxon>Haloarculaceae</taxon>
        <taxon>Halorientalis</taxon>
    </lineage>
</organism>
<gene>
    <name evidence="2" type="ORF">ACFR9U_11435</name>
</gene>
<dbReference type="AlphaFoldDB" id="A0ABD6CBT9"/>
<dbReference type="EMBL" id="JBHUDJ010000003">
    <property type="protein sequence ID" value="MFD1587600.1"/>
    <property type="molecule type" value="Genomic_DNA"/>
</dbReference>
<keyword evidence="1" id="KW-0812">Transmembrane</keyword>
<comment type="caution">
    <text evidence="2">The sequence shown here is derived from an EMBL/GenBank/DDBJ whole genome shotgun (WGS) entry which is preliminary data.</text>
</comment>